<reference evidence="2" key="1">
    <citation type="submission" date="2022-12" db="EMBL/GenBank/DDBJ databases">
        <title>Draft genome assemblies for two species of Escallonia (Escalloniales).</title>
        <authorList>
            <person name="Chanderbali A."/>
            <person name="Dervinis C."/>
            <person name="Anghel I."/>
            <person name="Soltis D."/>
            <person name="Soltis P."/>
            <person name="Zapata F."/>
        </authorList>
    </citation>
    <scope>NUCLEOTIDE SEQUENCE</scope>
    <source>
        <strain evidence="2">UCBG92.1500</strain>
        <tissue evidence="2">Leaf</tissue>
    </source>
</reference>
<feature type="transmembrane region" description="Helical" evidence="1">
    <location>
        <begin position="257"/>
        <end position="290"/>
    </location>
</feature>
<organism evidence="2 3">
    <name type="scientific">Escallonia rubra</name>
    <dbReference type="NCBI Taxonomy" id="112253"/>
    <lineage>
        <taxon>Eukaryota</taxon>
        <taxon>Viridiplantae</taxon>
        <taxon>Streptophyta</taxon>
        <taxon>Embryophyta</taxon>
        <taxon>Tracheophyta</taxon>
        <taxon>Spermatophyta</taxon>
        <taxon>Magnoliopsida</taxon>
        <taxon>eudicotyledons</taxon>
        <taxon>Gunneridae</taxon>
        <taxon>Pentapetalae</taxon>
        <taxon>asterids</taxon>
        <taxon>campanulids</taxon>
        <taxon>Escalloniales</taxon>
        <taxon>Escalloniaceae</taxon>
        <taxon>Escallonia</taxon>
    </lineage>
</organism>
<evidence type="ECO:0000313" key="3">
    <source>
        <dbReference type="Proteomes" id="UP001187471"/>
    </source>
</evidence>
<feature type="transmembrane region" description="Helical" evidence="1">
    <location>
        <begin position="178"/>
        <end position="206"/>
    </location>
</feature>
<comment type="caution">
    <text evidence="2">The sequence shown here is derived from an EMBL/GenBank/DDBJ whole genome shotgun (WGS) entry which is preliminary data.</text>
</comment>
<name>A0AA88QTQ5_9ASTE</name>
<keyword evidence="3" id="KW-1185">Reference proteome</keyword>
<keyword evidence="1" id="KW-0812">Transmembrane</keyword>
<dbReference type="AlphaFoldDB" id="A0AA88QTQ5"/>
<gene>
    <name evidence="2" type="ORF">RJ640_007400</name>
</gene>
<sequence>MDRELGDMQALGIFGIYKESYKIITSLKKLFTQITLAFILPLSIIFLAHVEVSNTIFWNFHFDAYGLPYIPDQRSLSRRQQYAAEWGIFLAFKFAYFTFLLIFSLLSTAAVTYTISSIYTENDVTFKKVRGVVPKIWKRLVVTFLCTFLAFFAYHVVTAIILFLWMVTLSETVAGFPIFIIIMILYAIGFVYMTIIWQLASVVSVLETSSGIKAVKKSIDLIKGKMVAVVVTFFGLIVLVVGIQILFYAFVVYPTLGLWGFIAFAILSILLITVFVLYGLAIQTIIYFVCKSYHNEIIERTVLSKHLEVIHLGQYHAPDPAMAKGDQLEMSHV</sequence>
<keyword evidence="1" id="KW-1133">Transmembrane helix</keyword>
<evidence type="ECO:0000256" key="1">
    <source>
        <dbReference type="SAM" id="Phobius"/>
    </source>
</evidence>
<dbReference type="EMBL" id="JAVXUO010002139">
    <property type="protein sequence ID" value="KAK2975922.1"/>
    <property type="molecule type" value="Genomic_DNA"/>
</dbReference>
<accession>A0AA88QTQ5</accession>
<dbReference type="Proteomes" id="UP001187471">
    <property type="component" value="Unassembled WGS sequence"/>
</dbReference>
<evidence type="ECO:0000313" key="2">
    <source>
        <dbReference type="EMBL" id="KAK2975922.1"/>
    </source>
</evidence>
<feature type="transmembrane region" description="Helical" evidence="1">
    <location>
        <begin position="140"/>
        <end position="166"/>
    </location>
</feature>
<proteinExistence type="predicted"/>
<feature type="transmembrane region" description="Helical" evidence="1">
    <location>
        <begin position="227"/>
        <end position="251"/>
    </location>
</feature>
<feature type="transmembrane region" description="Helical" evidence="1">
    <location>
        <begin position="30"/>
        <end position="50"/>
    </location>
</feature>
<feature type="transmembrane region" description="Helical" evidence="1">
    <location>
        <begin position="94"/>
        <end position="119"/>
    </location>
</feature>
<dbReference type="PANTHER" id="PTHR33133:SF59">
    <property type="entry name" value="TRANSMEMBRANE PROTEIN"/>
    <property type="match status" value="1"/>
</dbReference>
<dbReference type="PANTHER" id="PTHR33133">
    <property type="entry name" value="OS08G0107100 PROTEIN-RELATED"/>
    <property type="match status" value="1"/>
</dbReference>
<protein>
    <submittedName>
        <fullName evidence="2">Uncharacterized protein</fullName>
    </submittedName>
</protein>
<keyword evidence="1" id="KW-0472">Membrane</keyword>